<protein>
    <submittedName>
        <fullName evidence="1">Uncharacterized protein</fullName>
    </submittedName>
</protein>
<dbReference type="STRING" id="1121877.FEAC_19190"/>
<name>A0A0D8FTQ3_9ACTN</name>
<gene>
    <name evidence="1" type="ORF">FEAC_19190</name>
</gene>
<dbReference type="EMBL" id="JXUW01000018">
    <property type="protein sequence ID" value="KJE76309.1"/>
    <property type="molecule type" value="Genomic_DNA"/>
</dbReference>
<organism evidence="1 2">
    <name type="scientific">Ferrimicrobium acidiphilum DSM 19497</name>
    <dbReference type="NCBI Taxonomy" id="1121877"/>
    <lineage>
        <taxon>Bacteria</taxon>
        <taxon>Bacillati</taxon>
        <taxon>Actinomycetota</taxon>
        <taxon>Acidimicrobiia</taxon>
        <taxon>Acidimicrobiales</taxon>
        <taxon>Acidimicrobiaceae</taxon>
        <taxon>Ferrimicrobium</taxon>
    </lineage>
</organism>
<proteinExistence type="predicted"/>
<comment type="caution">
    <text evidence="1">The sequence shown here is derived from an EMBL/GenBank/DDBJ whole genome shotgun (WGS) entry which is preliminary data.</text>
</comment>
<evidence type="ECO:0000313" key="2">
    <source>
        <dbReference type="Proteomes" id="UP000032336"/>
    </source>
</evidence>
<accession>A0A0D8FTQ3</accession>
<evidence type="ECO:0000313" key="1">
    <source>
        <dbReference type="EMBL" id="KJE76309.1"/>
    </source>
</evidence>
<reference evidence="1 2" key="1">
    <citation type="submission" date="2015-01" db="EMBL/GenBank/DDBJ databases">
        <title>Draft genome of the acidophilic iron oxidizer Ferrimicrobium acidiphilum strain T23.</title>
        <authorList>
            <person name="Poehlein A."/>
            <person name="Eisen S."/>
            <person name="Schloemann M."/>
            <person name="Johnson B.D."/>
            <person name="Daniel R."/>
            <person name="Muehling M."/>
        </authorList>
    </citation>
    <scope>NUCLEOTIDE SEQUENCE [LARGE SCALE GENOMIC DNA]</scope>
    <source>
        <strain evidence="1 2">T23</strain>
    </source>
</reference>
<sequence>MCKDDFASEFIDSYHDQLTTAELPAILDFGQIVRHNSPYRTTLQEEVS</sequence>
<dbReference type="Proteomes" id="UP000032336">
    <property type="component" value="Unassembled WGS sequence"/>
</dbReference>
<dbReference type="AlphaFoldDB" id="A0A0D8FTQ3"/>
<keyword evidence="2" id="KW-1185">Reference proteome</keyword>